<dbReference type="SMART" id="SM00874">
    <property type="entry name" value="B5"/>
    <property type="match status" value="1"/>
</dbReference>
<feature type="domain" description="B5" evidence="13">
    <location>
        <begin position="266"/>
        <end position="344"/>
    </location>
</feature>
<dbReference type="RefSeq" id="WP_301664456.1">
    <property type="nucleotide sequence ID" value="NZ_VCYH01000006.1"/>
</dbReference>
<dbReference type="PANTHER" id="PTHR10947">
    <property type="entry name" value="PHENYLALANYL-TRNA SYNTHETASE BETA CHAIN AND LEUCINE-RICH REPEAT-CONTAINING PROTEIN 47"/>
    <property type="match status" value="1"/>
</dbReference>
<dbReference type="HAMAP" id="MF_00284">
    <property type="entry name" value="Phe_tRNA_synth_beta2"/>
    <property type="match status" value="1"/>
</dbReference>
<comment type="caution">
    <text evidence="14">The sequence shown here is derived from an EMBL/GenBank/DDBJ whole genome shotgun (WGS) entry which is preliminary data.</text>
</comment>
<dbReference type="Gene3D" id="3.50.40.10">
    <property type="entry name" value="Phenylalanyl-trna Synthetase, Chain B, domain 3"/>
    <property type="match status" value="1"/>
</dbReference>
<keyword evidence="6 12" id="KW-0479">Metal-binding</keyword>
<feature type="binding site" evidence="12">
    <location>
        <position position="331"/>
    </location>
    <ligand>
        <name>Mg(2+)</name>
        <dbReference type="ChEBI" id="CHEBI:18420"/>
        <note>shared with alpha subunit</note>
    </ligand>
</feature>
<dbReference type="InterPro" id="IPR005146">
    <property type="entry name" value="B3/B4_tRNA-bd"/>
</dbReference>
<name>A0ABT8MBI8_9EURY</name>
<dbReference type="SUPFAM" id="SSF55681">
    <property type="entry name" value="Class II aaRS and biotin synthetases"/>
    <property type="match status" value="1"/>
</dbReference>
<dbReference type="InterPro" id="IPR045060">
    <property type="entry name" value="Phe-tRNA-ligase_IIc_bsu"/>
</dbReference>
<keyword evidence="11 12" id="KW-0030">Aminoacyl-tRNA synthetase</keyword>
<dbReference type="InterPro" id="IPR020825">
    <property type="entry name" value="Phe-tRNA_synthase-like_B3/B4"/>
</dbReference>
<evidence type="ECO:0000256" key="1">
    <source>
        <dbReference type="ARBA" id="ARBA00001946"/>
    </source>
</evidence>
<accession>A0ABT8MBI8</accession>
<dbReference type="Gene3D" id="3.30.56.10">
    <property type="match status" value="2"/>
</dbReference>
<reference evidence="14" key="1">
    <citation type="submission" date="2019-05" db="EMBL/GenBank/DDBJ databases">
        <title>Methanoculleus sp. FWC-SCC1, a methanogenic archaeon isolated from deep marine cold seep.</title>
        <authorList>
            <person name="Chen Y.-W."/>
            <person name="Chen S.-C."/>
            <person name="Teng N.-H."/>
            <person name="Lai M.-C."/>
        </authorList>
    </citation>
    <scope>NUCLEOTIDE SEQUENCE</scope>
    <source>
        <strain evidence="14">FWC-SCC1</strain>
    </source>
</reference>
<organism evidence="14 15">
    <name type="scientific">Methanoculleus frigidifontis</name>
    <dbReference type="NCBI Taxonomy" id="2584085"/>
    <lineage>
        <taxon>Archaea</taxon>
        <taxon>Methanobacteriati</taxon>
        <taxon>Methanobacteriota</taxon>
        <taxon>Stenosarchaea group</taxon>
        <taxon>Methanomicrobia</taxon>
        <taxon>Methanomicrobiales</taxon>
        <taxon>Methanomicrobiaceae</taxon>
        <taxon>Methanoculleus</taxon>
    </lineage>
</organism>
<dbReference type="CDD" id="cd00769">
    <property type="entry name" value="PheRS_beta_core"/>
    <property type="match status" value="1"/>
</dbReference>
<keyword evidence="8 12" id="KW-0067">ATP-binding</keyword>
<evidence type="ECO:0000256" key="8">
    <source>
        <dbReference type="ARBA" id="ARBA00022840"/>
    </source>
</evidence>
<comment type="similarity">
    <text evidence="3 12">Belongs to the phenylalanyl-tRNA synthetase beta subunit family. Type 2 subfamily.</text>
</comment>
<dbReference type="Pfam" id="PF17759">
    <property type="entry name" value="tRNA_synthFbeta"/>
    <property type="match status" value="1"/>
</dbReference>
<sequence length="553" mass="60537">MPIITLPYAYLERLTGVDKEIILDRVPMFGADIERIEEDHADVEFFANRPDLFSPEGVARALRGFFGLEEGLRTYDVRPSGITFSIDPGLAAIRPYLGSAVIRNVSFDEESIESLMGLQESLHWAVGRGRGKVAIGVHDLDTVRSPFRYLASPRDRSFVPLDFEREMTLEEMLAEHPKGRDYAHLVEKFLRFPLIVDADDRVLSFPPIINGELTRVTTETRNILLDTTGTDRKAVMTAVNIICTALAETGADVESVTVEGVEMPSLAPVERVVSTAECSGLLGLPLTPESMAALLRRMRYGARPLDADADAVRVQVPCYRADILHDWDLFEDVAIAYGYGEITADLPATFTIGREHPISAISGAARTVMTGLGYLEAMPFTLTNERVLYGRMQREQSAGALRLLHPISEEQTVVRTDILPLLMEALQLNKHRELPQRLFAAGDVVSDLVTYQTAAAVSIHPGADFSEAYAAADVLCRELGLDYSAVESDDPAFIDGRRGDIIVGGKKAGVFGEIHPGVLNAFELEHPVAALELDLRAVPGYPGQPGAPSPGVR</sequence>
<keyword evidence="10 12" id="KW-0648">Protein biosynthesis</keyword>
<evidence type="ECO:0000259" key="13">
    <source>
        <dbReference type="PROSITE" id="PS51483"/>
    </source>
</evidence>
<dbReference type="SUPFAM" id="SSF46955">
    <property type="entry name" value="Putative DNA-binding domain"/>
    <property type="match status" value="2"/>
</dbReference>
<dbReference type="PROSITE" id="PS51483">
    <property type="entry name" value="B5"/>
    <property type="match status" value="1"/>
</dbReference>
<dbReference type="PANTHER" id="PTHR10947:SF0">
    <property type="entry name" value="PHENYLALANINE--TRNA LIGASE BETA SUBUNIT"/>
    <property type="match status" value="1"/>
</dbReference>
<evidence type="ECO:0000256" key="11">
    <source>
        <dbReference type="ARBA" id="ARBA00023146"/>
    </source>
</evidence>
<evidence type="ECO:0000256" key="10">
    <source>
        <dbReference type="ARBA" id="ARBA00022917"/>
    </source>
</evidence>
<evidence type="ECO:0000256" key="12">
    <source>
        <dbReference type="HAMAP-Rule" id="MF_00284"/>
    </source>
</evidence>
<comment type="catalytic activity">
    <reaction evidence="12">
        <text>tRNA(Phe) + L-phenylalanine + ATP = L-phenylalanyl-tRNA(Phe) + AMP + diphosphate + H(+)</text>
        <dbReference type="Rhea" id="RHEA:19413"/>
        <dbReference type="Rhea" id="RHEA-COMP:9668"/>
        <dbReference type="Rhea" id="RHEA-COMP:9699"/>
        <dbReference type="ChEBI" id="CHEBI:15378"/>
        <dbReference type="ChEBI" id="CHEBI:30616"/>
        <dbReference type="ChEBI" id="CHEBI:33019"/>
        <dbReference type="ChEBI" id="CHEBI:58095"/>
        <dbReference type="ChEBI" id="CHEBI:78442"/>
        <dbReference type="ChEBI" id="CHEBI:78531"/>
        <dbReference type="ChEBI" id="CHEBI:456215"/>
        <dbReference type="EC" id="6.1.1.20"/>
    </reaction>
</comment>
<dbReference type="InterPro" id="IPR045864">
    <property type="entry name" value="aa-tRNA-synth_II/BPL/LPL"/>
</dbReference>
<feature type="binding site" evidence="12">
    <location>
        <position position="328"/>
    </location>
    <ligand>
        <name>Mg(2+)</name>
        <dbReference type="ChEBI" id="CHEBI:18420"/>
        <note>shared with alpha subunit</note>
    </ligand>
</feature>
<evidence type="ECO:0000313" key="15">
    <source>
        <dbReference type="Proteomes" id="UP001168338"/>
    </source>
</evidence>
<dbReference type="InterPro" id="IPR022918">
    <property type="entry name" value="Phe_tRNA_ligase_beta2_arc"/>
</dbReference>
<dbReference type="EMBL" id="VCYH01000006">
    <property type="protein sequence ID" value="MDN7025309.1"/>
    <property type="molecule type" value="Genomic_DNA"/>
</dbReference>
<dbReference type="InterPro" id="IPR005147">
    <property type="entry name" value="tRNA_synthase_B5-dom"/>
</dbReference>
<gene>
    <name evidence="12" type="primary">pheT</name>
    <name evidence="14" type="ORF">FGU65_10460</name>
</gene>
<dbReference type="Gene3D" id="3.30.930.10">
    <property type="entry name" value="Bira Bifunctional Protein, Domain 2"/>
    <property type="match status" value="1"/>
</dbReference>
<dbReference type="InterPro" id="IPR004531">
    <property type="entry name" value="Phe-tRNA-synth_IIc_bsu_arc_euk"/>
</dbReference>
<evidence type="ECO:0000256" key="5">
    <source>
        <dbReference type="ARBA" id="ARBA00022598"/>
    </source>
</evidence>
<keyword evidence="9 12" id="KW-0460">Magnesium</keyword>
<evidence type="ECO:0000256" key="6">
    <source>
        <dbReference type="ARBA" id="ARBA00022723"/>
    </source>
</evidence>
<comment type="subcellular location">
    <subcellularLocation>
        <location evidence="2 12">Cytoplasm</location>
    </subcellularLocation>
</comment>
<keyword evidence="5 12" id="KW-0436">Ligase</keyword>
<proteinExistence type="inferred from homology"/>
<feature type="binding site" evidence="12">
    <location>
        <position position="322"/>
    </location>
    <ligand>
        <name>Mg(2+)</name>
        <dbReference type="ChEBI" id="CHEBI:18420"/>
        <note>shared with alpha subunit</note>
    </ligand>
</feature>
<comment type="cofactor">
    <cofactor evidence="1 12">
        <name>Mg(2+)</name>
        <dbReference type="ChEBI" id="CHEBI:18420"/>
    </cofactor>
</comment>
<dbReference type="EC" id="6.1.1.20" evidence="12"/>
<dbReference type="SMART" id="SM00873">
    <property type="entry name" value="B3_4"/>
    <property type="match status" value="1"/>
</dbReference>
<evidence type="ECO:0000256" key="4">
    <source>
        <dbReference type="ARBA" id="ARBA00022490"/>
    </source>
</evidence>
<dbReference type="Pfam" id="PF03483">
    <property type="entry name" value="B3_4"/>
    <property type="match status" value="1"/>
</dbReference>
<keyword evidence="7 12" id="KW-0547">Nucleotide-binding</keyword>
<dbReference type="InterPro" id="IPR009061">
    <property type="entry name" value="DNA-bd_dom_put_sf"/>
</dbReference>
<evidence type="ECO:0000256" key="9">
    <source>
        <dbReference type="ARBA" id="ARBA00022842"/>
    </source>
</evidence>
<protein>
    <recommendedName>
        <fullName evidence="12">Phenylalanine--tRNA ligase beta subunit</fullName>
        <ecNumber evidence="12">6.1.1.20</ecNumber>
    </recommendedName>
    <alternativeName>
        <fullName evidence="12">Phenylalanyl-tRNA synthetase beta subunit</fullName>
        <shortName evidence="12">PheRS</shortName>
    </alternativeName>
</protein>
<dbReference type="Proteomes" id="UP001168338">
    <property type="component" value="Unassembled WGS sequence"/>
</dbReference>
<feature type="binding site" evidence="12">
    <location>
        <position position="332"/>
    </location>
    <ligand>
        <name>Mg(2+)</name>
        <dbReference type="ChEBI" id="CHEBI:18420"/>
        <note>shared with alpha subunit</note>
    </ligand>
</feature>
<dbReference type="GO" id="GO:0004826">
    <property type="term" value="F:phenylalanine-tRNA ligase activity"/>
    <property type="evidence" value="ECO:0007669"/>
    <property type="project" value="UniProtKB-EC"/>
</dbReference>
<evidence type="ECO:0000256" key="2">
    <source>
        <dbReference type="ARBA" id="ARBA00004496"/>
    </source>
</evidence>
<dbReference type="Pfam" id="PF03484">
    <property type="entry name" value="B5"/>
    <property type="match status" value="1"/>
</dbReference>
<keyword evidence="4 12" id="KW-0963">Cytoplasm</keyword>
<comment type="subunit">
    <text evidence="12">Tetramer of two alpha and two beta subunits.</text>
</comment>
<evidence type="ECO:0000256" key="7">
    <source>
        <dbReference type="ARBA" id="ARBA00022741"/>
    </source>
</evidence>
<dbReference type="NCBIfam" id="TIGR00471">
    <property type="entry name" value="pheT_arch"/>
    <property type="match status" value="1"/>
</dbReference>
<evidence type="ECO:0000313" key="14">
    <source>
        <dbReference type="EMBL" id="MDN7025309.1"/>
    </source>
</evidence>
<keyword evidence="15" id="KW-1185">Reference proteome</keyword>
<dbReference type="InterPro" id="IPR041616">
    <property type="entry name" value="PheRS_beta_core"/>
</dbReference>
<evidence type="ECO:0000256" key="3">
    <source>
        <dbReference type="ARBA" id="ARBA00007438"/>
    </source>
</evidence>